<accession>M5FPI4</accession>
<name>M5FPI4_DACPD</name>
<dbReference type="Proteomes" id="UP000030653">
    <property type="component" value="Unassembled WGS sequence"/>
</dbReference>
<reference evidence="2 3" key="1">
    <citation type="journal article" date="2012" name="Science">
        <title>The Paleozoic origin of enzymatic lignin decomposition reconstructed from 31 fungal genomes.</title>
        <authorList>
            <person name="Floudas D."/>
            <person name="Binder M."/>
            <person name="Riley R."/>
            <person name="Barry K."/>
            <person name="Blanchette R.A."/>
            <person name="Henrissat B."/>
            <person name="Martinez A.T."/>
            <person name="Otillar R."/>
            <person name="Spatafora J.W."/>
            <person name="Yadav J.S."/>
            <person name="Aerts A."/>
            <person name="Benoit I."/>
            <person name="Boyd A."/>
            <person name="Carlson A."/>
            <person name="Copeland A."/>
            <person name="Coutinho P.M."/>
            <person name="de Vries R.P."/>
            <person name="Ferreira P."/>
            <person name="Findley K."/>
            <person name="Foster B."/>
            <person name="Gaskell J."/>
            <person name="Glotzer D."/>
            <person name="Gorecki P."/>
            <person name="Heitman J."/>
            <person name="Hesse C."/>
            <person name="Hori C."/>
            <person name="Igarashi K."/>
            <person name="Jurgens J.A."/>
            <person name="Kallen N."/>
            <person name="Kersten P."/>
            <person name="Kohler A."/>
            <person name="Kuees U."/>
            <person name="Kumar T.K.A."/>
            <person name="Kuo A."/>
            <person name="LaButti K."/>
            <person name="Larrondo L.F."/>
            <person name="Lindquist E."/>
            <person name="Ling A."/>
            <person name="Lombard V."/>
            <person name="Lucas S."/>
            <person name="Lundell T."/>
            <person name="Martin R."/>
            <person name="McLaughlin D.J."/>
            <person name="Morgenstern I."/>
            <person name="Morin E."/>
            <person name="Murat C."/>
            <person name="Nagy L.G."/>
            <person name="Nolan M."/>
            <person name="Ohm R.A."/>
            <person name="Patyshakuliyeva A."/>
            <person name="Rokas A."/>
            <person name="Ruiz-Duenas F.J."/>
            <person name="Sabat G."/>
            <person name="Salamov A."/>
            <person name="Samejima M."/>
            <person name="Schmutz J."/>
            <person name="Slot J.C."/>
            <person name="St John F."/>
            <person name="Stenlid J."/>
            <person name="Sun H."/>
            <person name="Sun S."/>
            <person name="Syed K."/>
            <person name="Tsang A."/>
            <person name="Wiebenga A."/>
            <person name="Young D."/>
            <person name="Pisabarro A."/>
            <person name="Eastwood D.C."/>
            <person name="Martin F."/>
            <person name="Cullen D."/>
            <person name="Grigoriev I.V."/>
            <person name="Hibbett D.S."/>
        </authorList>
    </citation>
    <scope>NUCLEOTIDE SEQUENCE [LARGE SCALE GENOMIC DNA]</scope>
    <source>
        <strain evidence="2 3">DJM-731 SS1</strain>
    </source>
</reference>
<gene>
    <name evidence="2" type="ORF">DACRYDRAFT_17806</name>
</gene>
<proteinExistence type="predicted"/>
<dbReference type="RefSeq" id="XP_040625488.1">
    <property type="nucleotide sequence ID" value="XM_040771309.1"/>
</dbReference>
<sequence>MFSTLLALLGLAATPALAISLGLLLPDQNVWTQLTYTITVPPPPPPPVISGPWFFWAGFELPVGGVLQPVLQWGEDPADGWVNSDVTFPKEWFMVLWTVCDQDKNNDQSAISQGVYAAQGAQILNTVTYDNNGYWTQTAEVISGGGAGASVTQTISAAQYFDTANMPASGANAFVIESELTGGQTGDWDFDVEFTDISITAMTNDGVSMACGEVNSRSDGNGFITVNGYSLSSDGLTCHWDSMTLSPP</sequence>
<feature type="chain" id="PRO_5004067153" description="Concanavalin A-like lectin/glucanase" evidence="1">
    <location>
        <begin position="19"/>
        <end position="248"/>
    </location>
</feature>
<evidence type="ECO:0000313" key="2">
    <source>
        <dbReference type="EMBL" id="EJT98590.1"/>
    </source>
</evidence>
<keyword evidence="1" id="KW-0732">Signal</keyword>
<evidence type="ECO:0000256" key="1">
    <source>
        <dbReference type="SAM" id="SignalP"/>
    </source>
</evidence>
<keyword evidence="3" id="KW-1185">Reference proteome</keyword>
<dbReference type="OrthoDB" id="3342035at2759"/>
<evidence type="ECO:0000313" key="3">
    <source>
        <dbReference type="Proteomes" id="UP000030653"/>
    </source>
</evidence>
<dbReference type="EMBL" id="JH795872">
    <property type="protein sequence ID" value="EJT98590.1"/>
    <property type="molecule type" value="Genomic_DNA"/>
</dbReference>
<evidence type="ECO:0008006" key="4">
    <source>
        <dbReference type="Google" id="ProtNLM"/>
    </source>
</evidence>
<organism evidence="2 3">
    <name type="scientific">Dacryopinax primogenitus (strain DJM 731)</name>
    <name type="common">Brown rot fungus</name>
    <dbReference type="NCBI Taxonomy" id="1858805"/>
    <lineage>
        <taxon>Eukaryota</taxon>
        <taxon>Fungi</taxon>
        <taxon>Dikarya</taxon>
        <taxon>Basidiomycota</taxon>
        <taxon>Agaricomycotina</taxon>
        <taxon>Dacrymycetes</taxon>
        <taxon>Dacrymycetales</taxon>
        <taxon>Dacrymycetaceae</taxon>
        <taxon>Dacryopinax</taxon>
    </lineage>
</organism>
<dbReference type="GeneID" id="63686371"/>
<dbReference type="AlphaFoldDB" id="M5FPI4"/>
<protein>
    <recommendedName>
        <fullName evidence="4">Concanavalin A-like lectin/glucanase</fullName>
    </recommendedName>
</protein>
<feature type="signal peptide" evidence="1">
    <location>
        <begin position="1"/>
        <end position="18"/>
    </location>
</feature>
<dbReference type="HOGENOM" id="CLU_1184970_0_0_1"/>